<feature type="non-terminal residue" evidence="5">
    <location>
        <position position="302"/>
    </location>
</feature>
<keyword evidence="2" id="KW-0378">Hydrolase</keyword>
<feature type="non-terminal residue" evidence="5">
    <location>
        <position position="1"/>
    </location>
</feature>
<gene>
    <name evidence="5" type="ORF">B2A_11101</name>
</gene>
<reference evidence="5" key="2">
    <citation type="journal article" date="2014" name="ISME J.">
        <title>Microbial stratification in low pH oxic and suboxic macroscopic growths along an acid mine drainage.</title>
        <authorList>
            <person name="Mendez-Garcia C."/>
            <person name="Mesa V."/>
            <person name="Sprenger R.R."/>
            <person name="Richter M."/>
            <person name="Diez M.S."/>
            <person name="Solano J."/>
            <person name="Bargiela R."/>
            <person name="Golyshina O.V."/>
            <person name="Manteca A."/>
            <person name="Ramos J.L."/>
            <person name="Gallego J.R."/>
            <person name="Llorente I."/>
            <person name="Martins Dos Santos V.A."/>
            <person name="Jensen O.N."/>
            <person name="Pelaez A.I."/>
            <person name="Sanchez J."/>
            <person name="Ferrer M."/>
        </authorList>
    </citation>
    <scope>NUCLEOTIDE SEQUENCE</scope>
</reference>
<feature type="domain" description="Peptidase S53" evidence="4">
    <location>
        <begin position="1"/>
        <end position="197"/>
    </location>
</feature>
<dbReference type="PANTHER" id="PTHR14218">
    <property type="entry name" value="PROTEASE S8 TRIPEPTIDYL PEPTIDASE I CLN2"/>
    <property type="match status" value="1"/>
</dbReference>
<protein>
    <submittedName>
        <fullName evidence="5">Peptidase S53 propeptide</fullName>
    </submittedName>
</protein>
<reference evidence="5" key="1">
    <citation type="submission" date="2013-08" db="EMBL/GenBank/DDBJ databases">
        <authorList>
            <person name="Mendez C."/>
            <person name="Richter M."/>
            <person name="Ferrer M."/>
            <person name="Sanchez J."/>
        </authorList>
    </citation>
    <scope>NUCLEOTIDE SEQUENCE</scope>
</reference>
<dbReference type="GO" id="GO:0006508">
    <property type="term" value="P:proteolysis"/>
    <property type="evidence" value="ECO:0007669"/>
    <property type="project" value="UniProtKB-KW"/>
</dbReference>
<name>T0Z6N8_9ZZZZ</name>
<dbReference type="GO" id="GO:0008240">
    <property type="term" value="F:tripeptidyl-peptidase activity"/>
    <property type="evidence" value="ECO:0007669"/>
    <property type="project" value="TreeGrafter"/>
</dbReference>
<dbReference type="InterPro" id="IPR030400">
    <property type="entry name" value="Sedolisin_dom"/>
</dbReference>
<evidence type="ECO:0000256" key="3">
    <source>
        <dbReference type="ARBA" id="ARBA00022825"/>
    </source>
</evidence>
<dbReference type="PROSITE" id="PS00138">
    <property type="entry name" value="SUBTILASE_SER"/>
    <property type="match status" value="1"/>
</dbReference>
<dbReference type="InterPro" id="IPR036852">
    <property type="entry name" value="Peptidase_S8/S53_dom_sf"/>
</dbReference>
<dbReference type="EMBL" id="AUZZ01008008">
    <property type="protein sequence ID" value="EQD39817.1"/>
    <property type="molecule type" value="Genomic_DNA"/>
</dbReference>
<evidence type="ECO:0000256" key="1">
    <source>
        <dbReference type="ARBA" id="ARBA00022670"/>
    </source>
</evidence>
<dbReference type="SUPFAM" id="SSF52743">
    <property type="entry name" value="Subtilisin-like"/>
    <property type="match status" value="1"/>
</dbReference>
<accession>T0Z6N8</accession>
<proteinExistence type="predicted"/>
<keyword evidence="1" id="KW-0645">Protease</keyword>
<sequence>VGGDTLTLNSTSLLIQNETAWYQSAASGGPDGSTSGISKVFSEPIWQKNTEANKILNGQGRGVPDISAIANNTIVYQTQNGGSMQRLSYGGTSVASPVEAGIVAEMDAVLNHYKQQNLGYLNPIIYKIANEEVSPLTFTGTTGYLQTGVYNSTLPLTAFYDVKYGRNHVYNASFGYDLVTGWGSIDAYNLTMYLLSVNYSGKDFALRGVENTLNLSGLKVTSYLYNTTTKSYSTVNKYFNASIQQNMFVADALGAPIYWIQNVIYINGSSQTGWVMNYTGWVIFPFYGLYPYDTVYQYDYPL</sequence>
<evidence type="ECO:0000259" key="4">
    <source>
        <dbReference type="PROSITE" id="PS51695"/>
    </source>
</evidence>
<dbReference type="Gene3D" id="3.40.50.200">
    <property type="entry name" value="Peptidase S8/S53 domain"/>
    <property type="match status" value="1"/>
</dbReference>
<evidence type="ECO:0000256" key="2">
    <source>
        <dbReference type="ARBA" id="ARBA00022801"/>
    </source>
</evidence>
<comment type="caution">
    <text evidence="5">The sequence shown here is derived from an EMBL/GenBank/DDBJ whole genome shotgun (WGS) entry which is preliminary data.</text>
</comment>
<dbReference type="InterPro" id="IPR050819">
    <property type="entry name" value="Tripeptidyl-peptidase_I"/>
</dbReference>
<dbReference type="InterPro" id="IPR023828">
    <property type="entry name" value="Peptidase_S8_Ser-AS"/>
</dbReference>
<dbReference type="PROSITE" id="PS51695">
    <property type="entry name" value="SEDOLISIN"/>
    <property type="match status" value="1"/>
</dbReference>
<organism evidence="5">
    <name type="scientific">mine drainage metagenome</name>
    <dbReference type="NCBI Taxonomy" id="410659"/>
    <lineage>
        <taxon>unclassified sequences</taxon>
        <taxon>metagenomes</taxon>
        <taxon>ecological metagenomes</taxon>
    </lineage>
</organism>
<keyword evidence="3" id="KW-0720">Serine protease</keyword>
<dbReference type="GO" id="GO:0004252">
    <property type="term" value="F:serine-type endopeptidase activity"/>
    <property type="evidence" value="ECO:0007669"/>
    <property type="project" value="InterPro"/>
</dbReference>
<dbReference type="AlphaFoldDB" id="T0Z6N8"/>
<dbReference type="PANTHER" id="PTHR14218:SF15">
    <property type="entry name" value="TRIPEPTIDYL-PEPTIDASE 1"/>
    <property type="match status" value="1"/>
</dbReference>
<evidence type="ECO:0000313" key="5">
    <source>
        <dbReference type="EMBL" id="EQD39817.1"/>
    </source>
</evidence>